<dbReference type="Pfam" id="PF22725">
    <property type="entry name" value="GFO_IDH_MocA_C3"/>
    <property type="match status" value="1"/>
</dbReference>
<comment type="caution">
    <text evidence="4">The sequence shown here is derived from an EMBL/GenBank/DDBJ whole genome shotgun (WGS) entry which is preliminary data.</text>
</comment>
<organism evidence="4">
    <name type="scientific">marine sediment metagenome</name>
    <dbReference type="NCBI Taxonomy" id="412755"/>
    <lineage>
        <taxon>unclassified sequences</taxon>
        <taxon>metagenomes</taxon>
        <taxon>ecological metagenomes</taxon>
    </lineage>
</organism>
<dbReference type="PANTHER" id="PTHR43818:SF11">
    <property type="entry name" value="BCDNA.GH03377"/>
    <property type="match status" value="1"/>
</dbReference>
<sequence>MAVRVGLVGLGAMGGSHLAALREIPDAEVVAVCDNDPSRLTDGEAVGGNIDAGAGETARVSDLQTYEDFFRMLRRAEIDVVDICTPTYLHATMAVRALKRGKHVFCEKPLALKAADARKAVRAANDAGRFLMVGHVLRFWPEYLMLKEIIDSGRYGRLRGAKFWRSSGIPGWGTRGWFQQSSLSGSAAIDLHVHDTDTVLWFFGTPLRVRSRGTVTPDGGVDYIWTHYEYDSEAVIVSE</sequence>
<keyword evidence="1" id="KW-0560">Oxidoreductase</keyword>
<dbReference type="InterPro" id="IPR036291">
    <property type="entry name" value="NAD(P)-bd_dom_sf"/>
</dbReference>
<dbReference type="InterPro" id="IPR050463">
    <property type="entry name" value="Gfo/Idh/MocA_oxidrdct_glycsds"/>
</dbReference>
<dbReference type="GO" id="GO:0016491">
    <property type="term" value="F:oxidoreductase activity"/>
    <property type="evidence" value="ECO:0007669"/>
    <property type="project" value="UniProtKB-KW"/>
</dbReference>
<dbReference type="PANTHER" id="PTHR43818">
    <property type="entry name" value="BCDNA.GH03377"/>
    <property type="match status" value="1"/>
</dbReference>
<feature type="non-terminal residue" evidence="4">
    <location>
        <position position="239"/>
    </location>
</feature>
<feature type="domain" description="GFO/IDH/MocA-like oxidoreductase" evidence="3">
    <location>
        <begin position="143"/>
        <end position="236"/>
    </location>
</feature>
<dbReference type="InterPro" id="IPR055170">
    <property type="entry name" value="GFO_IDH_MocA-like_dom"/>
</dbReference>
<feature type="domain" description="Gfo/Idh/MocA-like oxidoreductase N-terminal" evidence="2">
    <location>
        <begin position="3"/>
        <end position="135"/>
    </location>
</feature>
<dbReference type="Gene3D" id="3.40.50.720">
    <property type="entry name" value="NAD(P)-binding Rossmann-like Domain"/>
    <property type="match status" value="1"/>
</dbReference>
<evidence type="ECO:0008006" key="5">
    <source>
        <dbReference type="Google" id="ProtNLM"/>
    </source>
</evidence>
<dbReference type="EMBL" id="BARU01024949">
    <property type="protein sequence ID" value="GAH55198.1"/>
    <property type="molecule type" value="Genomic_DNA"/>
</dbReference>
<name>X1IC94_9ZZZZ</name>
<dbReference type="InterPro" id="IPR000683">
    <property type="entry name" value="Gfo/Idh/MocA-like_OxRdtase_N"/>
</dbReference>
<gene>
    <name evidence="4" type="ORF">S03H2_40257</name>
</gene>
<protein>
    <recommendedName>
        <fullName evidence="5">Gfo/Idh/MocA-like oxidoreductase N-terminal domain-containing protein</fullName>
    </recommendedName>
</protein>
<dbReference type="Pfam" id="PF01408">
    <property type="entry name" value="GFO_IDH_MocA"/>
    <property type="match status" value="1"/>
</dbReference>
<dbReference type="SUPFAM" id="SSF55347">
    <property type="entry name" value="Glyceraldehyde-3-phosphate dehydrogenase-like, C-terminal domain"/>
    <property type="match status" value="1"/>
</dbReference>
<dbReference type="GO" id="GO:0000166">
    <property type="term" value="F:nucleotide binding"/>
    <property type="evidence" value="ECO:0007669"/>
    <property type="project" value="InterPro"/>
</dbReference>
<proteinExistence type="predicted"/>
<dbReference type="SUPFAM" id="SSF51735">
    <property type="entry name" value="NAD(P)-binding Rossmann-fold domains"/>
    <property type="match status" value="1"/>
</dbReference>
<dbReference type="AlphaFoldDB" id="X1IC94"/>
<evidence type="ECO:0000259" key="3">
    <source>
        <dbReference type="Pfam" id="PF22725"/>
    </source>
</evidence>
<evidence type="ECO:0000313" key="4">
    <source>
        <dbReference type="EMBL" id="GAH55198.1"/>
    </source>
</evidence>
<evidence type="ECO:0000259" key="2">
    <source>
        <dbReference type="Pfam" id="PF01408"/>
    </source>
</evidence>
<evidence type="ECO:0000256" key="1">
    <source>
        <dbReference type="ARBA" id="ARBA00023002"/>
    </source>
</evidence>
<reference evidence="4" key="1">
    <citation type="journal article" date="2014" name="Front. Microbiol.">
        <title>High frequency of phylogenetically diverse reductive dehalogenase-homologous genes in deep subseafloor sedimentary metagenomes.</title>
        <authorList>
            <person name="Kawai M."/>
            <person name="Futagami T."/>
            <person name="Toyoda A."/>
            <person name="Takaki Y."/>
            <person name="Nishi S."/>
            <person name="Hori S."/>
            <person name="Arai W."/>
            <person name="Tsubouchi T."/>
            <person name="Morono Y."/>
            <person name="Uchiyama I."/>
            <person name="Ito T."/>
            <person name="Fujiyama A."/>
            <person name="Inagaki F."/>
            <person name="Takami H."/>
        </authorList>
    </citation>
    <scope>NUCLEOTIDE SEQUENCE</scope>
    <source>
        <strain evidence="4">Expedition CK06-06</strain>
    </source>
</reference>
<accession>X1IC94</accession>
<dbReference type="Gene3D" id="3.30.360.10">
    <property type="entry name" value="Dihydrodipicolinate Reductase, domain 2"/>
    <property type="match status" value="1"/>
</dbReference>